<evidence type="ECO:0000313" key="6">
    <source>
        <dbReference type="EMBL" id="GAA3754154.1"/>
    </source>
</evidence>
<dbReference type="InterPro" id="IPR051209">
    <property type="entry name" value="FAD-bind_Monooxygenase_sf"/>
</dbReference>
<dbReference type="InterPro" id="IPR036188">
    <property type="entry name" value="FAD/NAD-bd_sf"/>
</dbReference>
<comment type="caution">
    <text evidence="6">The sequence shown here is derived from an EMBL/GenBank/DDBJ whole genome shotgun (WGS) entry which is preliminary data.</text>
</comment>
<name>A0ABP7G5Q9_9ACTN</name>
<evidence type="ECO:0000256" key="5">
    <source>
        <dbReference type="SAM" id="MobiDB-lite"/>
    </source>
</evidence>
<organism evidence="6 7">
    <name type="scientific">Salinactinospora qingdaonensis</name>
    <dbReference type="NCBI Taxonomy" id="702744"/>
    <lineage>
        <taxon>Bacteria</taxon>
        <taxon>Bacillati</taxon>
        <taxon>Actinomycetota</taxon>
        <taxon>Actinomycetes</taxon>
        <taxon>Streptosporangiales</taxon>
        <taxon>Nocardiopsidaceae</taxon>
        <taxon>Salinactinospora</taxon>
    </lineage>
</organism>
<evidence type="ECO:0000256" key="4">
    <source>
        <dbReference type="ARBA" id="ARBA00023002"/>
    </source>
</evidence>
<evidence type="ECO:0000256" key="3">
    <source>
        <dbReference type="ARBA" id="ARBA00022827"/>
    </source>
</evidence>
<evidence type="ECO:0000256" key="2">
    <source>
        <dbReference type="ARBA" id="ARBA00022630"/>
    </source>
</evidence>
<dbReference type="RefSeq" id="WP_344973443.1">
    <property type="nucleotide sequence ID" value="NZ_BAABDD010000019.1"/>
</dbReference>
<dbReference type="EMBL" id="BAABDD010000019">
    <property type="protein sequence ID" value="GAA3754154.1"/>
    <property type="molecule type" value="Genomic_DNA"/>
</dbReference>
<feature type="region of interest" description="Disordered" evidence="5">
    <location>
        <begin position="495"/>
        <end position="519"/>
    </location>
</feature>
<keyword evidence="7" id="KW-1185">Reference proteome</keyword>
<sequence length="519" mass="56888">MAPPHRSPAPPPEHDNTPPPQRHVRIAIIGSGFSGLGMGVKLREAGETDFLIVERANDIGGTWRDNTYPGCACDVPSHLYSFSFAPNPDWPHTFSRQPHIRAYLEQVADRFGLRPHIATGTEVCQARWDTHEARWHVHTSHTTLTCDILISAAGPLADPALPDIPGLDTFPGALFHSARWNHDVDLTGKHVAVVGTGASAIQIVPAIQPHVGHLTLFQRTPAWVMPRADRPITSLERWLFRRVPLTQRLARAGVYLGRESTVGAFTRHPRLLRAAETLARLHLRRHVSDPHLRAKLTPDYVMGCKRILLSNDYYPALTQPNVDVVAAGLSEIRGDTAVAADGTTRPVEAIIFGTGFHATDMPIAHRIVGAEGHSLAQAAHGSLQALRGTTVTGFPNLFLIIGPNTGLGHTSMIHIIESQLRYIIDALDHLNSSGATALHPSRHAQQAWNADLQHKMDRTVWAQGGCASWYIDANGRNTTLWPGSTLRFRRATRRLDPTEYQHLPPSPETPATASEGSHA</sequence>
<accession>A0ABP7G5Q9</accession>
<keyword evidence="3" id="KW-0274">FAD</keyword>
<dbReference type="Gene3D" id="3.50.50.60">
    <property type="entry name" value="FAD/NAD(P)-binding domain"/>
    <property type="match status" value="2"/>
</dbReference>
<dbReference type="PANTHER" id="PTHR42877:SF4">
    <property type="entry name" value="FAD_NAD(P)-BINDING DOMAIN-CONTAINING PROTEIN-RELATED"/>
    <property type="match status" value="1"/>
</dbReference>
<evidence type="ECO:0000313" key="7">
    <source>
        <dbReference type="Proteomes" id="UP001500908"/>
    </source>
</evidence>
<keyword evidence="4" id="KW-0560">Oxidoreductase</keyword>
<dbReference type="PANTHER" id="PTHR42877">
    <property type="entry name" value="L-ORNITHINE N(5)-MONOOXYGENASE-RELATED"/>
    <property type="match status" value="1"/>
</dbReference>
<dbReference type="Pfam" id="PF00743">
    <property type="entry name" value="FMO-like"/>
    <property type="match status" value="1"/>
</dbReference>
<comment type="similarity">
    <text evidence="1">Belongs to the FAD-binding monooxygenase family.</text>
</comment>
<proteinExistence type="inferred from homology"/>
<dbReference type="InterPro" id="IPR020946">
    <property type="entry name" value="Flavin_mOase-like"/>
</dbReference>
<feature type="region of interest" description="Disordered" evidence="5">
    <location>
        <begin position="1"/>
        <end position="21"/>
    </location>
</feature>
<dbReference type="Proteomes" id="UP001500908">
    <property type="component" value="Unassembled WGS sequence"/>
</dbReference>
<dbReference type="SUPFAM" id="SSF51905">
    <property type="entry name" value="FAD/NAD(P)-binding domain"/>
    <property type="match status" value="2"/>
</dbReference>
<feature type="compositionally biased region" description="Polar residues" evidence="5">
    <location>
        <begin position="509"/>
        <end position="519"/>
    </location>
</feature>
<keyword evidence="2" id="KW-0285">Flavoprotein</keyword>
<protein>
    <submittedName>
        <fullName evidence="6">NAD(P)/FAD-dependent oxidoreductase</fullName>
    </submittedName>
</protein>
<gene>
    <name evidence="6" type="ORF">GCM10022402_36020</name>
</gene>
<evidence type="ECO:0000256" key="1">
    <source>
        <dbReference type="ARBA" id="ARBA00010139"/>
    </source>
</evidence>
<reference evidence="7" key="1">
    <citation type="journal article" date="2019" name="Int. J. Syst. Evol. Microbiol.">
        <title>The Global Catalogue of Microorganisms (GCM) 10K type strain sequencing project: providing services to taxonomists for standard genome sequencing and annotation.</title>
        <authorList>
            <consortium name="The Broad Institute Genomics Platform"/>
            <consortium name="The Broad Institute Genome Sequencing Center for Infectious Disease"/>
            <person name="Wu L."/>
            <person name="Ma J."/>
        </authorList>
    </citation>
    <scope>NUCLEOTIDE SEQUENCE [LARGE SCALE GENOMIC DNA]</scope>
    <source>
        <strain evidence="7">JCM 17137</strain>
    </source>
</reference>